<dbReference type="InterPro" id="IPR013493">
    <property type="entry name" value="CHP02677"/>
</dbReference>
<reference evidence="2 3" key="1">
    <citation type="submission" date="2018-03" db="EMBL/GenBank/DDBJ databases">
        <title>Genomic Encyclopedia of Archaeal and Bacterial Type Strains, Phase II (KMG-II): from individual species to whole genera.</title>
        <authorList>
            <person name="Goeker M."/>
        </authorList>
    </citation>
    <scope>NUCLEOTIDE SEQUENCE [LARGE SCALE GENOMIC DNA]</scope>
    <source>
        <strain evidence="2 3">DSM 45312</strain>
    </source>
</reference>
<protein>
    <submittedName>
        <fullName evidence="2">Uncharacterized protein DUF2397</fullName>
    </submittedName>
</protein>
<dbReference type="AlphaFoldDB" id="A0A2P8D6M2"/>
<evidence type="ECO:0000313" key="3">
    <source>
        <dbReference type="Proteomes" id="UP000240542"/>
    </source>
</evidence>
<organism evidence="2 3">
    <name type="scientific">Murinocardiopsis flavida</name>
    <dbReference type="NCBI Taxonomy" id="645275"/>
    <lineage>
        <taxon>Bacteria</taxon>
        <taxon>Bacillati</taxon>
        <taxon>Actinomycetota</taxon>
        <taxon>Actinomycetes</taxon>
        <taxon>Streptosporangiales</taxon>
        <taxon>Nocardiopsidaceae</taxon>
        <taxon>Murinocardiopsis</taxon>
    </lineage>
</organism>
<feature type="compositionally biased region" description="Low complexity" evidence="1">
    <location>
        <begin position="226"/>
        <end position="239"/>
    </location>
</feature>
<dbReference type="EMBL" id="PYGA01000017">
    <property type="protein sequence ID" value="PSK92847.1"/>
    <property type="molecule type" value="Genomic_DNA"/>
</dbReference>
<name>A0A2P8D6M2_9ACTN</name>
<proteinExistence type="predicted"/>
<sequence>MARHGRAALLRLASWFDAADSASAHEIYTAAFGAHGGHHLGGGVVDDSVHATTSWWDAPTAVLPSGPRSAVPAAAVADYGDQQARLRDAAEAAAHWRRSAAREVRRLLSEPTGDDSRVDLSAAAMEVLMELLTAALGSGDTGAGPVSAGDLELDVRLHVSRDPDARLTLSRSAGALVLAELRLRATGYAETDAGGARGPATDADDPGPGHGAARTPDDSDDPDEFANAATPPAGFAAPGGTPGTGGRHSQSGRSHAATRLVRNG</sequence>
<keyword evidence="3" id="KW-1185">Reference proteome</keyword>
<evidence type="ECO:0000313" key="2">
    <source>
        <dbReference type="EMBL" id="PSK92847.1"/>
    </source>
</evidence>
<dbReference type="Proteomes" id="UP000240542">
    <property type="component" value="Unassembled WGS sequence"/>
</dbReference>
<accession>A0A2P8D6M2</accession>
<feature type="region of interest" description="Disordered" evidence="1">
    <location>
        <begin position="190"/>
        <end position="264"/>
    </location>
</feature>
<comment type="caution">
    <text evidence="2">The sequence shown here is derived from an EMBL/GenBank/DDBJ whole genome shotgun (WGS) entry which is preliminary data.</text>
</comment>
<dbReference type="Pfam" id="PF09660">
    <property type="entry name" value="DUF2397"/>
    <property type="match status" value="1"/>
</dbReference>
<evidence type="ECO:0000256" key="1">
    <source>
        <dbReference type="SAM" id="MobiDB-lite"/>
    </source>
</evidence>
<gene>
    <name evidence="2" type="ORF">CLV63_11753</name>
</gene>